<protein>
    <submittedName>
        <fullName evidence="1">Uncharacterized protein</fullName>
    </submittedName>
</protein>
<dbReference type="EMBL" id="CAICTM010001418">
    <property type="protein sequence ID" value="CAB9523468.1"/>
    <property type="molecule type" value="Genomic_DNA"/>
</dbReference>
<dbReference type="Proteomes" id="UP001153069">
    <property type="component" value="Unassembled WGS sequence"/>
</dbReference>
<name>A0A9N8HUS0_9STRA</name>
<keyword evidence="2" id="KW-1185">Reference proteome</keyword>
<evidence type="ECO:0000313" key="1">
    <source>
        <dbReference type="EMBL" id="CAB9523468.1"/>
    </source>
</evidence>
<proteinExistence type="predicted"/>
<organism evidence="1 2">
    <name type="scientific">Seminavis robusta</name>
    <dbReference type="NCBI Taxonomy" id="568900"/>
    <lineage>
        <taxon>Eukaryota</taxon>
        <taxon>Sar</taxon>
        <taxon>Stramenopiles</taxon>
        <taxon>Ochrophyta</taxon>
        <taxon>Bacillariophyta</taxon>
        <taxon>Bacillariophyceae</taxon>
        <taxon>Bacillariophycidae</taxon>
        <taxon>Naviculales</taxon>
        <taxon>Naviculaceae</taxon>
        <taxon>Seminavis</taxon>
    </lineage>
</organism>
<sequence length="379" mass="41645">MEASSGCTGKRKREDDSDDPASAIIGLMGGCGDGPAQTVMAYLEQRDRLSLSTTCKAMLAAVEAYSQEALEQLMKEHTVDESFEVRINQRFVDKTPVDKTPPFRCLIDAVHSTYLCILKMLPSDKHIRGDIALSNDGSRLCVVAVKPRPSREEPQPLKIYEWDLATKKLLRALKIDTLDDEYDVQGLCFFKENDCIVVCTEQSVLVLSTPGDSDAEGKTKLLQDCRHPNIRDVIPVDGFTSTIVNLDLQNGLEIVASRHVEWCSPIIACLFDDLDGGCAGKIHVEQHDTIEALVVNAANGQFQTVGEFRVSLDTERGCCRGIVGSDVIFHEGAVKEKIITGMVQSNGKEIFVRLTPKDPTTPSGFGVELAVYSAKFGRF</sequence>
<reference evidence="1" key="1">
    <citation type="submission" date="2020-06" db="EMBL/GenBank/DDBJ databases">
        <authorList>
            <consortium name="Plant Systems Biology data submission"/>
        </authorList>
    </citation>
    <scope>NUCLEOTIDE SEQUENCE</scope>
    <source>
        <strain evidence="1">D6</strain>
    </source>
</reference>
<dbReference type="AlphaFoldDB" id="A0A9N8HUS0"/>
<dbReference type="SUPFAM" id="SSF82171">
    <property type="entry name" value="DPP6 N-terminal domain-like"/>
    <property type="match status" value="1"/>
</dbReference>
<comment type="caution">
    <text evidence="1">The sequence shown here is derived from an EMBL/GenBank/DDBJ whole genome shotgun (WGS) entry which is preliminary data.</text>
</comment>
<gene>
    <name evidence="1" type="ORF">SEMRO_1420_G271130.1</name>
</gene>
<accession>A0A9N8HUS0</accession>
<evidence type="ECO:0000313" key="2">
    <source>
        <dbReference type="Proteomes" id="UP001153069"/>
    </source>
</evidence>